<reference evidence="1 2" key="1">
    <citation type="submission" date="2023-07" db="EMBL/GenBank/DDBJ databases">
        <title>Sequencing the genomes of 1000 actinobacteria strains.</title>
        <authorList>
            <person name="Klenk H.-P."/>
        </authorList>
    </citation>
    <scope>NUCLEOTIDE SEQUENCE [LARGE SCALE GENOMIC DNA]</scope>
    <source>
        <strain evidence="1 2">DSM 46740</strain>
    </source>
</reference>
<keyword evidence="2" id="KW-1185">Reference proteome</keyword>
<evidence type="ECO:0000313" key="1">
    <source>
        <dbReference type="EMBL" id="MDP9847579.1"/>
    </source>
</evidence>
<evidence type="ECO:0000313" key="2">
    <source>
        <dbReference type="Proteomes" id="UP001225356"/>
    </source>
</evidence>
<dbReference type="EMBL" id="JAUSQU010000001">
    <property type="protein sequence ID" value="MDP9847579.1"/>
    <property type="molecule type" value="Genomic_DNA"/>
</dbReference>
<dbReference type="Proteomes" id="UP001225356">
    <property type="component" value="Unassembled WGS sequence"/>
</dbReference>
<name>A0ABT9QNI4_9ACTN</name>
<comment type="caution">
    <text evidence="1">The sequence shown here is derived from an EMBL/GenBank/DDBJ whole genome shotgun (WGS) entry which is preliminary data.</text>
</comment>
<proteinExistence type="predicted"/>
<dbReference type="RefSeq" id="WP_307564654.1">
    <property type="nucleotide sequence ID" value="NZ_JAUSQU010000001.1"/>
</dbReference>
<organism evidence="1 2">
    <name type="scientific">Streptosporangium lutulentum</name>
    <dbReference type="NCBI Taxonomy" id="1461250"/>
    <lineage>
        <taxon>Bacteria</taxon>
        <taxon>Bacillati</taxon>
        <taxon>Actinomycetota</taxon>
        <taxon>Actinomycetes</taxon>
        <taxon>Streptosporangiales</taxon>
        <taxon>Streptosporangiaceae</taxon>
        <taxon>Streptosporangium</taxon>
    </lineage>
</organism>
<protein>
    <submittedName>
        <fullName evidence="1">Uncharacterized protein</fullName>
    </submittedName>
</protein>
<accession>A0ABT9QNI4</accession>
<sequence>MNDNVMVGPGAHEDSALNALADKRPEEAQVWAILALASAVNRLAEAQEAIANS</sequence>
<gene>
    <name evidence="1" type="ORF">J2853_006790</name>
</gene>